<evidence type="ECO:0000256" key="1">
    <source>
        <dbReference type="SAM" id="MobiDB-lite"/>
    </source>
</evidence>
<dbReference type="GeneID" id="89947281"/>
<dbReference type="GO" id="GO:0003676">
    <property type="term" value="F:nucleic acid binding"/>
    <property type="evidence" value="ECO:0007669"/>
    <property type="project" value="InterPro"/>
</dbReference>
<feature type="region of interest" description="Disordered" evidence="1">
    <location>
        <begin position="32"/>
        <end position="84"/>
    </location>
</feature>
<dbReference type="InterPro" id="IPR036867">
    <property type="entry name" value="R3H_dom_sf"/>
</dbReference>
<dbReference type="RefSeq" id="XP_064679536.1">
    <property type="nucleotide sequence ID" value="XM_064822936.1"/>
</dbReference>
<name>A0AAN7HRY3_9FUNG</name>
<sequence length="265" mass="30561">MSPQPSQPTVIFVQSTAHWEAIQQQRAQLIGVSPPSTPLMESSQQQNRITQKKPKHQETASVRKKPSRLIGKEGSRRRNRWTNNTFSDHPSAVLYAEDLRPPGYEAKAPKYDVGLISIEQDGDDSEEQEQVQVHALPHNLPRHVRHDLKKAHISKGLVTNYESQLIQFIDLWLNDTQCLDNACLEIQVVSNNQFERYVVHTMSRYYGFASFSKTNDQNQRVTYICHPAYLSYITKHSSGDEIDYASIQDWDMPDKSFFEYLFHAV</sequence>
<evidence type="ECO:0000313" key="2">
    <source>
        <dbReference type="EMBL" id="KAK4512870.1"/>
    </source>
</evidence>
<dbReference type="Proteomes" id="UP001304243">
    <property type="component" value="Unassembled WGS sequence"/>
</dbReference>
<dbReference type="CDD" id="cd02325">
    <property type="entry name" value="R3H"/>
    <property type="match status" value="1"/>
</dbReference>
<accession>A0AAN7HRY3</accession>
<dbReference type="SUPFAM" id="SSF82708">
    <property type="entry name" value="R3H domain"/>
    <property type="match status" value="1"/>
</dbReference>
<dbReference type="AlphaFoldDB" id="A0AAN7HRY3"/>
<comment type="caution">
    <text evidence="2">The sequence shown here is derived from an EMBL/GenBank/DDBJ whole genome shotgun (WGS) entry which is preliminary data.</text>
</comment>
<proteinExistence type="predicted"/>
<reference evidence="2 3" key="1">
    <citation type="submission" date="2022-11" db="EMBL/GenBank/DDBJ databases">
        <title>Mucor velutinosus strain NIH1002 WGS.</title>
        <authorList>
            <person name="Subramanian P."/>
            <person name="Mullikin J.C."/>
            <person name="Segre J.A."/>
            <person name="Zelazny A.M."/>
        </authorList>
    </citation>
    <scope>NUCLEOTIDE SEQUENCE [LARGE SCALE GENOMIC DNA]</scope>
    <source>
        <strain evidence="2 3">NIH1002</strain>
    </source>
</reference>
<evidence type="ECO:0008006" key="4">
    <source>
        <dbReference type="Google" id="ProtNLM"/>
    </source>
</evidence>
<protein>
    <recommendedName>
        <fullName evidence="4">R3H domain-containing protein</fullName>
    </recommendedName>
</protein>
<gene>
    <name evidence="2" type="ORF">ATC70_003579</name>
</gene>
<dbReference type="EMBL" id="JASEJX010000021">
    <property type="protein sequence ID" value="KAK4512870.1"/>
    <property type="molecule type" value="Genomic_DNA"/>
</dbReference>
<feature type="compositionally biased region" description="Polar residues" evidence="1">
    <location>
        <begin position="39"/>
        <end position="49"/>
    </location>
</feature>
<organism evidence="2 3">
    <name type="scientific">Mucor velutinosus</name>
    <dbReference type="NCBI Taxonomy" id="708070"/>
    <lineage>
        <taxon>Eukaryota</taxon>
        <taxon>Fungi</taxon>
        <taxon>Fungi incertae sedis</taxon>
        <taxon>Mucoromycota</taxon>
        <taxon>Mucoromycotina</taxon>
        <taxon>Mucoromycetes</taxon>
        <taxon>Mucorales</taxon>
        <taxon>Mucorineae</taxon>
        <taxon>Mucoraceae</taxon>
        <taxon>Mucor</taxon>
    </lineage>
</organism>
<keyword evidence="3" id="KW-1185">Reference proteome</keyword>
<evidence type="ECO:0000313" key="3">
    <source>
        <dbReference type="Proteomes" id="UP001304243"/>
    </source>
</evidence>